<comment type="similarity">
    <text evidence="1">Belongs to the insulin family.</text>
</comment>
<keyword evidence="2 3" id="KW-0732">Signal</keyword>
<gene>
    <name evidence="4" type="ORF">MSPICULIGERA_LOCUS21618</name>
</gene>
<evidence type="ECO:0000256" key="3">
    <source>
        <dbReference type="SAM" id="SignalP"/>
    </source>
</evidence>
<dbReference type="SUPFAM" id="SSF56994">
    <property type="entry name" value="Insulin-like"/>
    <property type="match status" value="1"/>
</dbReference>
<evidence type="ECO:0000256" key="2">
    <source>
        <dbReference type="ARBA" id="ARBA00022729"/>
    </source>
</evidence>
<evidence type="ECO:0000256" key="1">
    <source>
        <dbReference type="ARBA" id="ARBA00009034"/>
    </source>
</evidence>
<name>A0AA36DC45_9BILA</name>
<dbReference type="AlphaFoldDB" id="A0AA36DC45"/>
<evidence type="ECO:0000313" key="5">
    <source>
        <dbReference type="Proteomes" id="UP001177023"/>
    </source>
</evidence>
<evidence type="ECO:0000313" key="4">
    <source>
        <dbReference type="EMBL" id="CAJ0583545.1"/>
    </source>
</evidence>
<protein>
    <submittedName>
        <fullName evidence="4">Uncharacterized protein</fullName>
    </submittedName>
</protein>
<feature type="signal peptide" evidence="3">
    <location>
        <begin position="1"/>
        <end position="20"/>
    </location>
</feature>
<proteinExistence type="inferred from homology"/>
<dbReference type="InterPro" id="IPR036438">
    <property type="entry name" value="Insulin-like_sf"/>
</dbReference>
<keyword evidence="5" id="KW-1185">Reference proteome</keyword>
<reference evidence="4" key="1">
    <citation type="submission" date="2023-06" db="EMBL/GenBank/DDBJ databases">
        <authorList>
            <person name="Delattre M."/>
        </authorList>
    </citation>
    <scope>NUCLEOTIDE SEQUENCE</scope>
    <source>
        <strain evidence="4">AF72</strain>
    </source>
</reference>
<dbReference type="PROSITE" id="PS00262">
    <property type="entry name" value="INSULIN"/>
    <property type="match status" value="1"/>
</dbReference>
<dbReference type="Proteomes" id="UP001177023">
    <property type="component" value="Unassembled WGS sequence"/>
</dbReference>
<dbReference type="Gene3D" id="1.10.100.10">
    <property type="entry name" value="Insulin-like"/>
    <property type="match status" value="1"/>
</dbReference>
<comment type="caution">
    <text evidence="4">The sequence shown here is derived from an EMBL/GenBank/DDBJ whole genome shotgun (WGS) entry which is preliminary data.</text>
</comment>
<feature type="non-terminal residue" evidence="4">
    <location>
        <position position="148"/>
    </location>
</feature>
<dbReference type="InterPro" id="IPR022353">
    <property type="entry name" value="Insulin_CS"/>
</dbReference>
<accession>A0AA36DC45</accession>
<sequence>MRTTRWALMLCLLACRVVLAVSLWNRISSYFGSAPREIEVKTPIRLMNVVKPLPLITVEKPLERSAAPVPRFDPLAIFSGKLRLCPEGGATFFEAFSTVCTMRRRKRAVSFPGHFREGAVSAEEREVMRMCCDNGCDFDDLHDLCNPF</sequence>
<organism evidence="4 5">
    <name type="scientific">Mesorhabditis spiculigera</name>
    <dbReference type="NCBI Taxonomy" id="96644"/>
    <lineage>
        <taxon>Eukaryota</taxon>
        <taxon>Metazoa</taxon>
        <taxon>Ecdysozoa</taxon>
        <taxon>Nematoda</taxon>
        <taxon>Chromadorea</taxon>
        <taxon>Rhabditida</taxon>
        <taxon>Rhabditina</taxon>
        <taxon>Rhabditomorpha</taxon>
        <taxon>Rhabditoidea</taxon>
        <taxon>Rhabditidae</taxon>
        <taxon>Mesorhabditinae</taxon>
        <taxon>Mesorhabditis</taxon>
    </lineage>
</organism>
<feature type="chain" id="PRO_5041224522" evidence="3">
    <location>
        <begin position="21"/>
        <end position="148"/>
    </location>
</feature>
<dbReference type="EMBL" id="CATQJA010002665">
    <property type="protein sequence ID" value="CAJ0583545.1"/>
    <property type="molecule type" value="Genomic_DNA"/>
</dbReference>